<proteinExistence type="inferred from homology"/>
<dbReference type="GO" id="GO:0046657">
    <property type="term" value="P:folic acid catabolic process"/>
    <property type="evidence" value="ECO:0007669"/>
    <property type="project" value="TreeGrafter"/>
</dbReference>
<dbReference type="CDD" id="cd03887">
    <property type="entry name" value="M20_Acy1L2"/>
    <property type="match status" value="1"/>
</dbReference>
<comment type="similarity">
    <text evidence="1">Belongs to the peptidase M20A family.</text>
</comment>
<evidence type="ECO:0000313" key="4">
    <source>
        <dbReference type="Proteomes" id="UP000318405"/>
    </source>
</evidence>
<dbReference type="SUPFAM" id="SSF53187">
    <property type="entry name" value="Zn-dependent exopeptidases"/>
    <property type="match status" value="1"/>
</dbReference>
<evidence type="ECO:0000313" key="3">
    <source>
        <dbReference type="EMBL" id="TSH92800.1"/>
    </source>
</evidence>
<dbReference type="NCBIfam" id="TIGR01891">
    <property type="entry name" value="amidohydrolases"/>
    <property type="match status" value="1"/>
</dbReference>
<gene>
    <name evidence="3" type="ORF">FOZ76_15465</name>
</gene>
<dbReference type="SUPFAM" id="SSF55031">
    <property type="entry name" value="Bacterial exopeptidase dimerisation domain"/>
    <property type="match status" value="1"/>
</dbReference>
<comment type="caution">
    <text evidence="3">The sequence shown here is derived from an EMBL/GenBank/DDBJ whole genome shotgun (WGS) entry which is preliminary data.</text>
</comment>
<reference evidence="3 4" key="1">
    <citation type="submission" date="2019-07" db="EMBL/GenBank/DDBJ databases">
        <title>Qingshengfaniella alkalisoli gen. nov., sp. nov., isolated from saline soil.</title>
        <authorList>
            <person name="Xu L."/>
            <person name="Huang X.-X."/>
            <person name="Sun J.-Q."/>
        </authorList>
    </citation>
    <scope>NUCLEOTIDE SEQUENCE [LARGE SCALE GENOMIC DNA]</scope>
    <source>
        <strain evidence="3 4">DSM 27279</strain>
    </source>
</reference>
<dbReference type="GO" id="GO:0016805">
    <property type="term" value="F:dipeptidase activity"/>
    <property type="evidence" value="ECO:0007669"/>
    <property type="project" value="InterPro"/>
</dbReference>
<evidence type="ECO:0000259" key="2">
    <source>
        <dbReference type="Pfam" id="PF07687"/>
    </source>
</evidence>
<dbReference type="InterPro" id="IPR036264">
    <property type="entry name" value="Bact_exopeptidase_dim_dom"/>
</dbReference>
<dbReference type="InterPro" id="IPR017439">
    <property type="entry name" value="Amidohydrolase"/>
</dbReference>
<dbReference type="PIRSF" id="PIRSF037226">
    <property type="entry name" value="Amidohydrolase_ACY1L2_prd"/>
    <property type="match status" value="1"/>
</dbReference>
<dbReference type="InterPro" id="IPR052030">
    <property type="entry name" value="Peptidase_M20/M20A_hydrolases"/>
</dbReference>
<dbReference type="Gene3D" id="3.30.70.360">
    <property type="match status" value="1"/>
</dbReference>
<dbReference type="InterPro" id="IPR011650">
    <property type="entry name" value="Peptidase_M20_dimer"/>
</dbReference>
<evidence type="ECO:0000256" key="1">
    <source>
        <dbReference type="PIRNR" id="PIRNR037226"/>
    </source>
</evidence>
<feature type="domain" description="Peptidase M20 dimerisation" evidence="2">
    <location>
        <begin position="194"/>
        <end position="280"/>
    </location>
</feature>
<organism evidence="3 4">
    <name type="scientific">Verticiella sediminum</name>
    <dbReference type="NCBI Taxonomy" id="1247510"/>
    <lineage>
        <taxon>Bacteria</taxon>
        <taxon>Pseudomonadati</taxon>
        <taxon>Pseudomonadota</taxon>
        <taxon>Betaproteobacteria</taxon>
        <taxon>Burkholderiales</taxon>
        <taxon>Alcaligenaceae</taxon>
        <taxon>Verticiella</taxon>
    </lineage>
</organism>
<accession>A0A556AIV5</accession>
<dbReference type="GO" id="GO:0005737">
    <property type="term" value="C:cytoplasm"/>
    <property type="evidence" value="ECO:0007669"/>
    <property type="project" value="TreeGrafter"/>
</dbReference>
<sequence>MVCHAYRRGPALDGEARMMRVDDLKARAAAAIDEVAPRLYEVSEAMHAHVERPFEEVKGQAWLCEVLSEAGFQVEKGLGSLSTAFRGTVRSSGPGPRIAFLCEYDGLPPYGHSCGHNVGGPASIGAAVGLKSVMDMLGGEVIALGTPGEEGGNGKHIMQREGFFDGLDAMMLIYPGRDNIAHSRALVATRVNFSYFGRAAHGAARPEWGINALDAMTLAFNGIGLLRQQTPSDVRMHYIVTKGGTLSNVIPDHTSGVLTVRANDNATIDMMIPRINGVLEGAASMTGATLEKTWAEGPRGKPLLSNDAMAQLFDRNLQALGRATRARDELSGAWSGDTSNVSWAVPTIQPQIAMTAHPPHSHEFHEASVGPAARAALADSAKAMAMTAIDLMLDASALDAVKAEFMARTR</sequence>
<dbReference type="InterPro" id="IPR017144">
    <property type="entry name" value="Xaa-Arg_dipeptidase"/>
</dbReference>
<dbReference type="Proteomes" id="UP000318405">
    <property type="component" value="Unassembled WGS sequence"/>
</dbReference>
<name>A0A556AIV5_9BURK</name>
<protein>
    <recommendedName>
        <fullName evidence="1">Peptidase M20 domain-containing protein 2</fullName>
    </recommendedName>
</protein>
<dbReference type="AlphaFoldDB" id="A0A556AIV5"/>
<dbReference type="Gene3D" id="3.40.630.10">
    <property type="entry name" value="Zn peptidases"/>
    <property type="match status" value="1"/>
</dbReference>
<dbReference type="EMBL" id="VLTJ01000029">
    <property type="protein sequence ID" value="TSH92800.1"/>
    <property type="molecule type" value="Genomic_DNA"/>
</dbReference>
<keyword evidence="4" id="KW-1185">Reference proteome</keyword>
<dbReference type="PANTHER" id="PTHR30575:SF3">
    <property type="entry name" value="PEPTIDASE M20 DIMERISATION DOMAIN-CONTAINING PROTEIN"/>
    <property type="match status" value="1"/>
</dbReference>
<dbReference type="GO" id="GO:0071713">
    <property type="term" value="F:para-aminobenzoyl-glutamate hydrolase activity"/>
    <property type="evidence" value="ECO:0007669"/>
    <property type="project" value="TreeGrafter"/>
</dbReference>
<dbReference type="PANTHER" id="PTHR30575">
    <property type="entry name" value="PEPTIDASE M20"/>
    <property type="match status" value="1"/>
</dbReference>
<dbReference type="OrthoDB" id="9781032at2"/>
<dbReference type="FunFam" id="3.30.70.360:FF:000004">
    <property type="entry name" value="Peptidase M20 domain-containing protein 2"/>
    <property type="match status" value="1"/>
</dbReference>
<dbReference type="Pfam" id="PF07687">
    <property type="entry name" value="M20_dimer"/>
    <property type="match status" value="1"/>
</dbReference>